<keyword evidence="14" id="KW-1015">Disulfide bond</keyword>
<feature type="chain" id="PRO_5036804370" description="Glutamate receptor" evidence="16">
    <location>
        <begin position="23"/>
        <end position="870"/>
    </location>
</feature>
<keyword evidence="7 13" id="KW-0406">Ion transport</keyword>
<evidence type="ECO:0000256" key="3">
    <source>
        <dbReference type="ARBA" id="ARBA00022448"/>
    </source>
</evidence>
<feature type="signal peptide" evidence="16">
    <location>
        <begin position="1"/>
        <end position="22"/>
    </location>
</feature>
<comment type="similarity">
    <text evidence="2 13">Belongs to the glutamate-gated ion channel (TC 1.A.10.1) family.</text>
</comment>
<dbReference type="CDD" id="cd13686">
    <property type="entry name" value="GluR_Plant"/>
    <property type="match status" value="1"/>
</dbReference>
<comment type="caution">
    <text evidence="18">The sequence shown here is derived from an EMBL/GenBank/DDBJ whole genome shotgun (WGS) entry which is preliminary data.</text>
</comment>
<accession>A0A978V6U4</accession>
<evidence type="ECO:0000313" key="19">
    <source>
        <dbReference type="Proteomes" id="UP000813462"/>
    </source>
</evidence>
<feature type="transmembrane region" description="Helical" evidence="15">
    <location>
        <begin position="810"/>
        <end position="830"/>
    </location>
</feature>
<evidence type="ECO:0000256" key="11">
    <source>
        <dbReference type="ARBA" id="ARBA00023286"/>
    </source>
</evidence>
<dbReference type="Pfam" id="PF01094">
    <property type="entry name" value="ANF_receptor"/>
    <property type="match status" value="1"/>
</dbReference>
<name>A0A978V6U4_ZIZJJ</name>
<keyword evidence="9 13" id="KW-0675">Receptor</keyword>
<dbReference type="GO" id="GO:0016020">
    <property type="term" value="C:membrane"/>
    <property type="evidence" value="ECO:0007669"/>
    <property type="project" value="UniProtKB-SubCell"/>
</dbReference>
<proteinExistence type="inferred from homology"/>
<evidence type="ECO:0000256" key="10">
    <source>
        <dbReference type="ARBA" id="ARBA00023180"/>
    </source>
</evidence>
<evidence type="ECO:0000256" key="9">
    <source>
        <dbReference type="ARBA" id="ARBA00023170"/>
    </source>
</evidence>
<reference evidence="18" key="1">
    <citation type="journal article" date="2021" name="Front. Plant Sci.">
        <title>Chromosome-Scale Genome Assembly for Chinese Sour Jujube and Insights Into Its Genome Evolution and Domestication Signature.</title>
        <authorList>
            <person name="Shen L.-Y."/>
            <person name="Luo H."/>
            <person name="Wang X.-L."/>
            <person name="Wang X.-M."/>
            <person name="Qiu X.-J."/>
            <person name="Liu H."/>
            <person name="Zhou S.-S."/>
            <person name="Jia K.-H."/>
            <person name="Nie S."/>
            <person name="Bao Y.-T."/>
            <person name="Zhang R.-G."/>
            <person name="Yun Q.-Z."/>
            <person name="Chai Y.-H."/>
            <person name="Lu J.-Y."/>
            <person name="Li Y."/>
            <person name="Zhao S.-W."/>
            <person name="Mao J.-F."/>
            <person name="Jia S.-G."/>
            <person name="Mao Y.-M."/>
        </authorList>
    </citation>
    <scope>NUCLEOTIDE SEQUENCE</scope>
    <source>
        <strain evidence="18">AT0</strain>
        <tissue evidence="18">Leaf</tissue>
    </source>
</reference>
<evidence type="ECO:0000256" key="1">
    <source>
        <dbReference type="ARBA" id="ARBA00004141"/>
    </source>
</evidence>
<dbReference type="FunFam" id="3.40.190.10:FF:000054">
    <property type="entry name" value="Glutamate receptor"/>
    <property type="match status" value="1"/>
</dbReference>
<evidence type="ECO:0000256" key="4">
    <source>
        <dbReference type="ARBA" id="ARBA00022692"/>
    </source>
</evidence>
<evidence type="ECO:0000256" key="14">
    <source>
        <dbReference type="PIRSR" id="PIRSR037090-50"/>
    </source>
</evidence>
<dbReference type="FunFam" id="1.10.287.70:FF:000172">
    <property type="entry name" value="Glutamate receptor"/>
    <property type="match status" value="1"/>
</dbReference>
<dbReference type="InterPro" id="IPR001828">
    <property type="entry name" value="ANF_lig-bd_rcpt"/>
</dbReference>
<keyword evidence="8 13" id="KW-0472">Membrane</keyword>
<dbReference type="PIRSF" id="PIRSF037090">
    <property type="entry name" value="Iontro_Glu-like_rcpt_pln"/>
    <property type="match status" value="1"/>
</dbReference>
<evidence type="ECO:0000256" key="8">
    <source>
        <dbReference type="ARBA" id="ARBA00023136"/>
    </source>
</evidence>
<evidence type="ECO:0000256" key="16">
    <source>
        <dbReference type="SAM" id="SignalP"/>
    </source>
</evidence>
<evidence type="ECO:0000256" key="2">
    <source>
        <dbReference type="ARBA" id="ARBA00008685"/>
    </source>
</evidence>
<keyword evidence="4 15" id="KW-0812">Transmembrane</keyword>
<feature type="transmembrane region" description="Helical" evidence="15">
    <location>
        <begin position="636"/>
        <end position="659"/>
    </location>
</feature>
<dbReference type="Gene3D" id="1.10.287.70">
    <property type="match status" value="1"/>
</dbReference>
<dbReference type="InterPro" id="IPR015683">
    <property type="entry name" value="Ionotropic_Glu_rcpt"/>
</dbReference>
<feature type="disulfide bond" evidence="14">
    <location>
        <begin position="740"/>
        <end position="791"/>
    </location>
</feature>
<keyword evidence="5 16" id="KW-0732">Signal</keyword>
<dbReference type="AlphaFoldDB" id="A0A978V6U4"/>
<comment type="subcellular location">
    <subcellularLocation>
        <location evidence="1">Membrane</location>
        <topology evidence="1">Multi-pass membrane protein</topology>
    </subcellularLocation>
</comment>
<dbReference type="FunFam" id="3.40.50.2300:FF:000188">
    <property type="entry name" value="Glutamate receptor"/>
    <property type="match status" value="1"/>
</dbReference>
<dbReference type="Gene3D" id="3.40.190.10">
    <property type="entry name" value="Periplasmic binding protein-like II"/>
    <property type="match status" value="1"/>
</dbReference>
<feature type="transmembrane region" description="Helical" evidence="15">
    <location>
        <begin position="578"/>
        <end position="596"/>
    </location>
</feature>
<comment type="function">
    <text evidence="13">Glutamate-gated receptor that probably acts as non-selective cation channel.</text>
</comment>
<dbReference type="Pfam" id="PF00060">
    <property type="entry name" value="Lig_chan"/>
    <property type="match status" value="1"/>
</dbReference>
<dbReference type="EMBL" id="JAEACU010000006">
    <property type="protein sequence ID" value="KAH7523629.1"/>
    <property type="molecule type" value="Genomic_DNA"/>
</dbReference>
<dbReference type="InterPro" id="IPR017103">
    <property type="entry name" value="Iontropic_Glu_rcpt_pln"/>
</dbReference>
<dbReference type="Gene3D" id="3.40.50.2300">
    <property type="match status" value="2"/>
</dbReference>
<dbReference type="CDD" id="cd19990">
    <property type="entry name" value="PBP1_GABAb_receptor_plant"/>
    <property type="match status" value="1"/>
</dbReference>
<evidence type="ECO:0000256" key="12">
    <source>
        <dbReference type="ARBA" id="ARBA00023303"/>
    </source>
</evidence>
<dbReference type="Proteomes" id="UP000813462">
    <property type="component" value="Unassembled WGS sequence"/>
</dbReference>
<dbReference type="Pfam" id="PF00497">
    <property type="entry name" value="SBP_bac_3"/>
    <property type="match status" value="1"/>
</dbReference>
<dbReference type="SUPFAM" id="SSF53850">
    <property type="entry name" value="Periplasmic binding protein-like II"/>
    <property type="match status" value="1"/>
</dbReference>
<keyword evidence="12 13" id="KW-0407">Ion channel</keyword>
<evidence type="ECO:0000256" key="13">
    <source>
        <dbReference type="PIRNR" id="PIRNR037090"/>
    </source>
</evidence>
<evidence type="ECO:0000259" key="17">
    <source>
        <dbReference type="SMART" id="SM00079"/>
    </source>
</evidence>
<dbReference type="InterPro" id="IPR001638">
    <property type="entry name" value="Solute-binding_3/MltF_N"/>
</dbReference>
<sequence length="870" mass="97029">MSNGLSFFLGLLVVVVLAPSKATNNVVDIQKEVVGIGRVMDYSSRVGKEQKVAMEIALRHTSPSNSTAQLGLRYHDTSPNSTSPVTAAINLIKSKAVQVIIGMLTTQEAALISEVDNTTKNLPYISLITPATSQSVSVPHQSASYFQMANDIIFHMQCIAVVVGHFRWRKVTAIHEQSSLFSTGFGFITHLSDSLRVVNSEIEHHAAFPSLSSLSDPHTAIEEELKKLQNKSNRVFIVVQFSFQSAVLLFEKAKQMGMMENGYVWIIADEISSFLGSVDSSVMHNMQGVIGIKTSFPEKTKAFKQFKIRFRRLYGLLYPEEENTNPSIFALRAYDAVSAISKASKKFKGNVTSKEIAKTILSSDFKGLSGIIRFKNGVLSEIPTFQIINVVGKSYRQLALWSPGYGFSEYFVEHDEMKLGMDDDGAMNGTMGPLYWPGGRQTVPRGWTWANGEAPLRIGVPSRGAFNQFVRVSYEQDRNQTSISGFSIEVFEAVVGRLPYQLPYFFVPFSDSYDELVKHVHSKKLDAAVGDIEIMAYRSQYVDFSQPYVSSGLVMIVKVEPDRDKETWMFMRAYTQKMWLLIMVMHLSICSVVWLIENEHVQNPEFKGLGAMLWFSVTILFFSHREPLKSSLARLVIAPWLLVILVVTSTFTASLASMMTVSHVKPSVLDIDTLHRKNANVGCDGNSFIVKHLVNVMDFKPHNIKNISSIEDYPQAFEKGHISAAFFVEPHAKVFLAKYCKGYIKTGHFLKLGGFGFGSALAIDISKAVLEVTESGQVEHLEEVMLHSCNCSTPINSDGDSIGPEPFSSLFKISGGIAAFAFLITIMQLADKNLDKSSFLSTFLLSRGFWRWAYTYLSQRSQKNINFLPT</sequence>
<dbReference type="InterPro" id="IPR028082">
    <property type="entry name" value="Peripla_BP_I"/>
</dbReference>
<protein>
    <recommendedName>
        <fullName evidence="13">Glutamate receptor</fullName>
    </recommendedName>
</protein>
<dbReference type="InterPro" id="IPR044440">
    <property type="entry name" value="GABAb_receptor_plant_PBP1"/>
</dbReference>
<dbReference type="InterPro" id="IPR001320">
    <property type="entry name" value="Iontro_rcpt_C"/>
</dbReference>
<dbReference type="SUPFAM" id="SSF53822">
    <property type="entry name" value="Periplasmic binding protein-like I"/>
    <property type="match status" value="1"/>
</dbReference>
<gene>
    <name evidence="18" type="ORF">FEM48_Zijuj06G0032300</name>
</gene>
<evidence type="ECO:0000256" key="6">
    <source>
        <dbReference type="ARBA" id="ARBA00022989"/>
    </source>
</evidence>
<evidence type="ECO:0000256" key="7">
    <source>
        <dbReference type="ARBA" id="ARBA00023065"/>
    </source>
</evidence>
<keyword evidence="3 13" id="KW-0813">Transport</keyword>
<evidence type="ECO:0000256" key="5">
    <source>
        <dbReference type="ARBA" id="ARBA00022729"/>
    </source>
</evidence>
<evidence type="ECO:0000256" key="15">
    <source>
        <dbReference type="SAM" id="Phobius"/>
    </source>
</evidence>
<dbReference type="GO" id="GO:0015276">
    <property type="term" value="F:ligand-gated monoatomic ion channel activity"/>
    <property type="evidence" value="ECO:0007669"/>
    <property type="project" value="InterPro"/>
</dbReference>
<feature type="transmembrane region" description="Helical" evidence="15">
    <location>
        <begin position="608"/>
        <end position="624"/>
    </location>
</feature>
<dbReference type="PANTHER" id="PTHR18966">
    <property type="entry name" value="IONOTROPIC GLUTAMATE RECEPTOR"/>
    <property type="match status" value="1"/>
</dbReference>
<organism evidence="18 19">
    <name type="scientific">Ziziphus jujuba var. spinosa</name>
    <dbReference type="NCBI Taxonomy" id="714518"/>
    <lineage>
        <taxon>Eukaryota</taxon>
        <taxon>Viridiplantae</taxon>
        <taxon>Streptophyta</taxon>
        <taxon>Embryophyta</taxon>
        <taxon>Tracheophyta</taxon>
        <taxon>Spermatophyta</taxon>
        <taxon>Magnoliopsida</taxon>
        <taxon>eudicotyledons</taxon>
        <taxon>Gunneridae</taxon>
        <taxon>Pentapetalae</taxon>
        <taxon>rosids</taxon>
        <taxon>fabids</taxon>
        <taxon>Rosales</taxon>
        <taxon>Rhamnaceae</taxon>
        <taxon>Paliureae</taxon>
        <taxon>Ziziphus</taxon>
    </lineage>
</organism>
<evidence type="ECO:0000313" key="18">
    <source>
        <dbReference type="EMBL" id="KAH7523629.1"/>
    </source>
</evidence>
<keyword evidence="11 13" id="KW-1071">Ligand-gated ion channel</keyword>
<keyword evidence="10" id="KW-0325">Glycoprotein</keyword>
<dbReference type="SMART" id="SM00079">
    <property type="entry name" value="PBPe"/>
    <property type="match status" value="1"/>
</dbReference>
<keyword evidence="6 15" id="KW-1133">Transmembrane helix</keyword>
<feature type="domain" description="Ionotropic glutamate receptor C-terminal" evidence="17">
    <location>
        <begin position="457"/>
        <end position="788"/>
    </location>
</feature>